<name>A0ABV5G182_9MICC</name>
<dbReference type="EMBL" id="JBHMFI010000001">
    <property type="protein sequence ID" value="MFB9072662.1"/>
    <property type="molecule type" value="Genomic_DNA"/>
</dbReference>
<comment type="caution">
    <text evidence="2">The sequence shown here is derived from an EMBL/GenBank/DDBJ whole genome shotgun (WGS) entry which is preliminary data.</text>
</comment>
<reference evidence="2 3" key="1">
    <citation type="submission" date="2024-09" db="EMBL/GenBank/DDBJ databases">
        <authorList>
            <person name="Sun Q."/>
            <person name="Mori K."/>
        </authorList>
    </citation>
    <scope>NUCLEOTIDE SEQUENCE [LARGE SCALE GENOMIC DNA]</scope>
    <source>
        <strain evidence="2 3">CCM 7609</strain>
    </source>
</reference>
<protein>
    <submittedName>
        <fullName evidence="2">Uncharacterized protein</fullName>
    </submittedName>
</protein>
<gene>
    <name evidence="2" type="ORF">ACFFX0_16240</name>
</gene>
<dbReference type="Proteomes" id="UP001589575">
    <property type="component" value="Unassembled WGS sequence"/>
</dbReference>
<evidence type="ECO:0000313" key="2">
    <source>
        <dbReference type="EMBL" id="MFB9072662.1"/>
    </source>
</evidence>
<feature type="region of interest" description="Disordered" evidence="1">
    <location>
        <begin position="31"/>
        <end position="51"/>
    </location>
</feature>
<keyword evidence="3" id="KW-1185">Reference proteome</keyword>
<sequence>MSRCRSFKSASSICSRCIISTGTCSACWRNARPSSVSDRARPRPSSGFLAR</sequence>
<organism evidence="2 3">
    <name type="scientific">Citricoccus parietis</name>
    <dbReference type="NCBI Taxonomy" id="592307"/>
    <lineage>
        <taxon>Bacteria</taxon>
        <taxon>Bacillati</taxon>
        <taxon>Actinomycetota</taxon>
        <taxon>Actinomycetes</taxon>
        <taxon>Micrococcales</taxon>
        <taxon>Micrococcaceae</taxon>
        <taxon>Citricoccus</taxon>
    </lineage>
</organism>
<proteinExistence type="predicted"/>
<accession>A0ABV5G182</accession>
<evidence type="ECO:0000256" key="1">
    <source>
        <dbReference type="SAM" id="MobiDB-lite"/>
    </source>
</evidence>
<evidence type="ECO:0000313" key="3">
    <source>
        <dbReference type="Proteomes" id="UP001589575"/>
    </source>
</evidence>